<evidence type="ECO:0000313" key="2">
    <source>
        <dbReference type="Proteomes" id="UP000297229"/>
    </source>
</evidence>
<organism evidence="1 2">
    <name type="scientific">Botrytis elliptica</name>
    <dbReference type="NCBI Taxonomy" id="278938"/>
    <lineage>
        <taxon>Eukaryota</taxon>
        <taxon>Fungi</taxon>
        <taxon>Dikarya</taxon>
        <taxon>Ascomycota</taxon>
        <taxon>Pezizomycotina</taxon>
        <taxon>Leotiomycetes</taxon>
        <taxon>Helotiales</taxon>
        <taxon>Sclerotiniaceae</taxon>
        <taxon>Botrytis</taxon>
    </lineage>
</organism>
<name>A0A4Z1JH82_9HELO</name>
<protein>
    <submittedName>
        <fullName evidence="1">Uncharacterized protein</fullName>
    </submittedName>
</protein>
<gene>
    <name evidence="1" type="ORF">BELL_0394g00100</name>
</gene>
<evidence type="ECO:0000313" key="1">
    <source>
        <dbReference type="EMBL" id="TGO73069.1"/>
    </source>
</evidence>
<reference evidence="1 2" key="1">
    <citation type="submission" date="2017-12" db="EMBL/GenBank/DDBJ databases">
        <title>Comparative genomics of Botrytis spp.</title>
        <authorList>
            <person name="Valero-Jimenez C.A."/>
            <person name="Tapia P."/>
            <person name="Veloso J."/>
            <person name="Silva-Moreno E."/>
            <person name="Staats M."/>
            <person name="Valdes J.H."/>
            <person name="Van Kan J.A.L."/>
        </authorList>
    </citation>
    <scope>NUCLEOTIDE SEQUENCE [LARGE SCALE GENOMIC DNA]</scope>
    <source>
        <strain evidence="1 2">Be9601</strain>
    </source>
</reference>
<proteinExistence type="predicted"/>
<dbReference type="EMBL" id="PQXM01000392">
    <property type="protein sequence ID" value="TGO73069.1"/>
    <property type="molecule type" value="Genomic_DNA"/>
</dbReference>
<keyword evidence="2" id="KW-1185">Reference proteome</keyword>
<dbReference type="OrthoDB" id="3469489at2759"/>
<dbReference type="Proteomes" id="UP000297229">
    <property type="component" value="Unassembled WGS sequence"/>
</dbReference>
<sequence>MAAIEITPIVNNCCVQCCKEEQTKWGLPLLGNNGIMASEHRRMRYNPILWVETDGMGHLAWVELGNRIG</sequence>
<comment type="caution">
    <text evidence="1">The sequence shown here is derived from an EMBL/GenBank/DDBJ whole genome shotgun (WGS) entry which is preliminary data.</text>
</comment>
<accession>A0A4Z1JH82</accession>
<dbReference type="AlphaFoldDB" id="A0A4Z1JH82"/>